<accession>A0A084H262</accession>
<dbReference type="OrthoDB" id="1907071at2"/>
<reference evidence="2 3" key="1">
    <citation type="journal article" date="2005" name="Int. J. Syst. Evol. Microbiol.">
        <title>Bacillus cibi sp. nov., isolated from jeotgal, a traditional Korean fermented seafood.</title>
        <authorList>
            <person name="Yoon J.H."/>
            <person name="Lee C.H."/>
            <person name="Oh T.K."/>
        </authorList>
    </citation>
    <scope>NUCLEOTIDE SEQUENCE [LARGE SCALE GENOMIC DNA]</scope>
    <source>
        <strain evidence="2 3">DSM 16189</strain>
    </source>
</reference>
<evidence type="ECO:0000313" key="3">
    <source>
        <dbReference type="Proteomes" id="UP000028549"/>
    </source>
</evidence>
<organism evidence="2 3">
    <name type="scientific">Metabacillus indicus</name>
    <name type="common">Bacillus indicus</name>
    <dbReference type="NCBI Taxonomy" id="246786"/>
    <lineage>
        <taxon>Bacteria</taxon>
        <taxon>Bacillati</taxon>
        <taxon>Bacillota</taxon>
        <taxon>Bacilli</taxon>
        <taxon>Bacillales</taxon>
        <taxon>Bacillaceae</taxon>
        <taxon>Metabacillus</taxon>
    </lineage>
</organism>
<evidence type="ECO:0000259" key="1">
    <source>
        <dbReference type="Pfam" id="PF20731"/>
    </source>
</evidence>
<dbReference type="InterPro" id="IPR048923">
    <property type="entry name" value="RE_NgoFVII_C"/>
</dbReference>
<gene>
    <name evidence="2" type="ORF">GS18_0201470</name>
</gene>
<name>A0A084H262_METID</name>
<dbReference type="Proteomes" id="UP000028549">
    <property type="component" value="Unassembled WGS sequence"/>
</dbReference>
<comment type="caution">
    <text evidence="2">The sequence shown here is derived from an EMBL/GenBank/DDBJ whole genome shotgun (WGS) entry which is preliminary data.</text>
</comment>
<protein>
    <recommendedName>
        <fullName evidence="1">Restriction endonuclease type II NgoFVII C-terminal B3-like DNA-binding domain-containing protein</fullName>
    </recommendedName>
</protein>
<evidence type="ECO:0000313" key="2">
    <source>
        <dbReference type="EMBL" id="KEZ53674.1"/>
    </source>
</evidence>
<proteinExistence type="predicted"/>
<dbReference type="EMBL" id="JNVC02000001">
    <property type="protein sequence ID" value="KEZ53674.1"/>
    <property type="molecule type" value="Genomic_DNA"/>
</dbReference>
<feature type="domain" description="Restriction endonuclease type II NgoFVII C-terminal B3-like DNA-binding" evidence="1">
    <location>
        <begin position="16"/>
        <end position="102"/>
    </location>
</feature>
<dbReference type="RefSeq" id="WP_029565279.1">
    <property type="nucleotide sequence ID" value="NZ_JNVC02000001.1"/>
</dbReference>
<sequence length="129" mass="14710">MPRSGKKIEITLKDVHLNWGTEGASRSARLRNPYESYLPISMENAKRFNILKGETFECISDDGYFEGDMKATGSQGNLKQYGKNLVRSGNMRALGYWLKDRKNARPGDKVVIEFIEENKIIISFCKNTI</sequence>
<dbReference type="AlphaFoldDB" id="A0A084H262"/>
<dbReference type="Pfam" id="PF20731">
    <property type="entry name" value="RE_NgoFVII_C"/>
    <property type="match status" value="1"/>
</dbReference>
<keyword evidence="3" id="KW-1185">Reference proteome</keyword>